<accession>A0AAW0CL72</accession>
<evidence type="ECO:0000313" key="1">
    <source>
        <dbReference type="EMBL" id="KAK7039272.1"/>
    </source>
</evidence>
<gene>
    <name evidence="1" type="ORF">VNI00_010177</name>
</gene>
<comment type="caution">
    <text evidence="1">The sequence shown here is derived from an EMBL/GenBank/DDBJ whole genome shotgun (WGS) entry which is preliminary data.</text>
</comment>
<name>A0AAW0CL72_9AGAR</name>
<dbReference type="PANTHER" id="PTHR39596">
    <property type="match status" value="1"/>
</dbReference>
<dbReference type="EMBL" id="JAYKXP010000039">
    <property type="protein sequence ID" value="KAK7039272.1"/>
    <property type="molecule type" value="Genomic_DNA"/>
</dbReference>
<sequence>MERLATYVSGLQVTGEPALALWMDTLCIPVQPDFKSYRKKAIKLMSQTYQNAKSVLVLDRELQRLDTKSTSLLEQDLITAFVGWTRRLWTLQEGALADRLYMQTLQCPHQLVTTADEQCVDLVAKICFREDIAALTRRQIPPMATLRQSVFEVSPPTSGFPIMITTTVLQRLANAVQHRSTSKMEDEALILAITLGLDVDPIIDAPNVDTRMAALLVLLKDVPADIIFGTWPKLAHAPFRWAPRSLLGFPLQALQSFGPAATCDSYGLHATYEGFLVDKDARPVVTSEDIFVVDKVSKMKYRFQYRDDGTFPEMCALVFRAYGIGGDTAIARILRRWREDGKDVIEIVVVGYLVMVGSGVGLDVMGTSGSPAYSDKEILEEITAERKVKIELKVSLICDLFGPQKWTFASRYSRAFRAVKKHISSAGKDKGHKKPYFLR</sequence>
<dbReference type="AlphaFoldDB" id="A0AAW0CL72"/>
<organism evidence="1 2">
    <name type="scientific">Paramarasmius palmivorus</name>
    <dbReference type="NCBI Taxonomy" id="297713"/>
    <lineage>
        <taxon>Eukaryota</taxon>
        <taxon>Fungi</taxon>
        <taxon>Dikarya</taxon>
        <taxon>Basidiomycota</taxon>
        <taxon>Agaricomycotina</taxon>
        <taxon>Agaricomycetes</taxon>
        <taxon>Agaricomycetidae</taxon>
        <taxon>Agaricales</taxon>
        <taxon>Marasmiineae</taxon>
        <taxon>Marasmiaceae</taxon>
        <taxon>Paramarasmius</taxon>
    </lineage>
</organism>
<keyword evidence="2" id="KW-1185">Reference proteome</keyword>
<dbReference type="Proteomes" id="UP001383192">
    <property type="component" value="Unassembled WGS sequence"/>
</dbReference>
<proteinExistence type="predicted"/>
<reference evidence="1 2" key="1">
    <citation type="submission" date="2024-01" db="EMBL/GenBank/DDBJ databases">
        <title>A draft genome for a cacao thread blight-causing isolate of Paramarasmius palmivorus.</title>
        <authorList>
            <person name="Baruah I.K."/>
            <person name="Bukari Y."/>
            <person name="Amoako-Attah I."/>
            <person name="Meinhardt L.W."/>
            <person name="Bailey B.A."/>
            <person name="Cohen S.P."/>
        </authorList>
    </citation>
    <scope>NUCLEOTIDE SEQUENCE [LARGE SCALE GENOMIC DNA]</scope>
    <source>
        <strain evidence="1 2">GH-12</strain>
    </source>
</reference>
<evidence type="ECO:0008006" key="3">
    <source>
        <dbReference type="Google" id="ProtNLM"/>
    </source>
</evidence>
<protein>
    <recommendedName>
        <fullName evidence="3">Heterokaryon incompatibility domain-containing protein</fullName>
    </recommendedName>
</protein>
<evidence type="ECO:0000313" key="2">
    <source>
        <dbReference type="Proteomes" id="UP001383192"/>
    </source>
</evidence>
<dbReference type="PANTHER" id="PTHR39596:SF2">
    <property type="entry name" value="HET DOMAIN PROTEIN (AFU_ORTHOLOGUE AFUA_1G17550)-RELATED"/>
    <property type="match status" value="1"/>
</dbReference>